<evidence type="ECO:0000256" key="11">
    <source>
        <dbReference type="ARBA" id="ARBA00048017"/>
    </source>
</evidence>
<dbReference type="InterPro" id="IPR016181">
    <property type="entry name" value="Acyl_CoA_acyltransferase"/>
</dbReference>
<dbReference type="Proteomes" id="UP000694005">
    <property type="component" value="Chromosome A05"/>
</dbReference>
<evidence type="ECO:0000259" key="12">
    <source>
        <dbReference type="PROSITE" id="PS51186"/>
    </source>
</evidence>
<comment type="catalytic activity">
    <reaction evidence="11">
        <text>L-lysyl-[protein] + acetyl-CoA = N(6)-acetyl-L-lysyl-[protein] + CoA + H(+)</text>
        <dbReference type="Rhea" id="RHEA:45948"/>
        <dbReference type="Rhea" id="RHEA-COMP:9752"/>
        <dbReference type="Rhea" id="RHEA-COMP:10731"/>
        <dbReference type="ChEBI" id="CHEBI:15378"/>
        <dbReference type="ChEBI" id="CHEBI:29969"/>
        <dbReference type="ChEBI" id="CHEBI:57287"/>
        <dbReference type="ChEBI" id="CHEBI:57288"/>
        <dbReference type="ChEBI" id="CHEBI:61930"/>
        <dbReference type="EC" id="2.3.1.48"/>
    </reaction>
</comment>
<comment type="similarity">
    <text evidence="10">Belongs to the EXORDIUM family.</text>
</comment>
<evidence type="ECO:0000256" key="8">
    <source>
        <dbReference type="ARBA" id="ARBA00022853"/>
    </source>
</evidence>
<evidence type="ECO:0000256" key="4">
    <source>
        <dbReference type="ARBA" id="ARBA00022525"/>
    </source>
</evidence>
<dbReference type="GO" id="GO:0004596">
    <property type="term" value="F:protein-N-terminal amino-acid acetyltransferase activity"/>
    <property type="evidence" value="ECO:0007669"/>
    <property type="project" value="InterPro"/>
</dbReference>
<dbReference type="FunFam" id="3.40.630.30:FF:000041">
    <property type="entry name" value="Histone acetyltransferase MCC1 isoform A"/>
    <property type="match status" value="1"/>
</dbReference>
<proteinExistence type="inferred from homology"/>
<dbReference type="PANTHER" id="PTHR14744:SF16">
    <property type="entry name" value="HISTONE ACETYLTRANSFERASE MCC1"/>
    <property type="match status" value="1"/>
</dbReference>
<evidence type="ECO:0000313" key="14">
    <source>
        <dbReference type="Proteomes" id="UP000694005"/>
    </source>
</evidence>
<organism evidence="13 14">
    <name type="scientific">Brassica campestris</name>
    <name type="common">Field mustard</name>
    <dbReference type="NCBI Taxonomy" id="3711"/>
    <lineage>
        <taxon>Eukaryota</taxon>
        <taxon>Viridiplantae</taxon>
        <taxon>Streptophyta</taxon>
        <taxon>Embryophyta</taxon>
        <taxon>Tracheophyta</taxon>
        <taxon>Spermatophyta</taxon>
        <taxon>Magnoliopsida</taxon>
        <taxon>eudicotyledons</taxon>
        <taxon>Gunneridae</taxon>
        <taxon>Pentapetalae</taxon>
        <taxon>rosids</taxon>
        <taxon>malvids</taxon>
        <taxon>Brassicales</taxon>
        <taxon>Brassicaceae</taxon>
        <taxon>Brassiceae</taxon>
        <taxon>Brassica</taxon>
    </lineage>
</organism>
<evidence type="ECO:0000256" key="10">
    <source>
        <dbReference type="ARBA" id="ARBA00023591"/>
    </source>
</evidence>
<sequence>MEEPGISRRPSIYYRPINPNDLDRLEKIHRDIFPIKYESEFFQSVVNGVGIVSWAAVDRNRPGGYSDELIGFVTAKFVLAKESEIDDLICYGSSQGEETLIYILTLGVVETYRNHGIAMSLINGVIRYASGLSSCRGVYLHVIAYNNPAIRLYNKLMFRCVRRLNGFYLIKRQHFDAFLFVYFINGSRSPCSPLEVAMFVVNYMKNGIKSVASKLVRKEEQGLKWLVCKDAGCVLPTQTKPNLGLSSGEPPLQIPNGTLDLSLLWYGEFTPVQKERVQDFIESLNFDSKEGLDPKVSAWWKVVESYQERYEVKEIYQQKKKSNGTVAPRIKVKIVRSFVDEKMKYGTELTIENGEKLVETAIENMSKVVPVVLLSAQVRSHGLGFCNKTCQRYALTVNGIEGKEKPQPYVMVSDPEVQCPGECAWPFHIANEGPHGMTYQPPSGEIGADALVIQLATGLSDVATNPALTESLFKSEPPYITEGNHISSDYIVDPATKCTRVFGSGAFPGFTGRIRVDPVTGGAFNSHGINHLKFLIPSVWDPKTKSCWTPM</sequence>
<evidence type="ECO:0000256" key="9">
    <source>
        <dbReference type="ARBA" id="ARBA00023315"/>
    </source>
</evidence>
<reference evidence="13 14" key="1">
    <citation type="submission" date="2021-07" db="EMBL/GenBank/DDBJ databases">
        <authorList>
            <consortium name="Genoscope - CEA"/>
            <person name="William W."/>
        </authorList>
    </citation>
    <scope>NUCLEOTIDE SEQUENCE [LARGE SCALE GENOMIC DNA]</scope>
</reference>
<dbReference type="Gene3D" id="3.40.630.30">
    <property type="match status" value="1"/>
</dbReference>
<dbReference type="Gramene" id="A05p50180.2_BraZ1">
    <property type="protein sequence ID" value="A05p50180.2_BraZ1.CDS"/>
    <property type="gene ID" value="A05g50180.2_BraZ1"/>
</dbReference>
<dbReference type="PANTHER" id="PTHR14744">
    <property type="entry name" value="N-ALPHA-ACETYLTRANSFERASE 60"/>
    <property type="match status" value="1"/>
</dbReference>
<dbReference type="GO" id="GO:0061733">
    <property type="term" value="F:protein-lysine-acetyltransferase activity"/>
    <property type="evidence" value="ECO:0007669"/>
    <property type="project" value="UniProtKB-EC"/>
</dbReference>
<keyword evidence="7" id="KW-0159">Chromosome partition</keyword>
<evidence type="ECO:0000256" key="5">
    <source>
        <dbReference type="ARBA" id="ARBA00022679"/>
    </source>
</evidence>
<dbReference type="InterPro" id="IPR006766">
    <property type="entry name" value="EXORDIUM-like"/>
</dbReference>
<dbReference type="CDD" id="cd04301">
    <property type="entry name" value="NAT_SF"/>
    <property type="match status" value="1"/>
</dbReference>
<keyword evidence="8" id="KW-0156">Chromatin regulator</keyword>
<dbReference type="GO" id="GO:0006325">
    <property type="term" value="P:chromatin organization"/>
    <property type="evidence" value="ECO:0007669"/>
    <property type="project" value="UniProtKB-KW"/>
</dbReference>
<gene>
    <name evidence="13" type="ORF">BRAPAZ1V2_A05P50180.2</name>
</gene>
<dbReference type="Pfam" id="PF04674">
    <property type="entry name" value="Phi_1"/>
    <property type="match status" value="1"/>
</dbReference>
<evidence type="ECO:0000313" key="13">
    <source>
        <dbReference type="EMBL" id="CAG7878497.1"/>
    </source>
</evidence>
<dbReference type="InterPro" id="IPR045141">
    <property type="entry name" value="NAA60-like"/>
</dbReference>
<evidence type="ECO:0000256" key="6">
    <source>
        <dbReference type="ARBA" id="ARBA00022729"/>
    </source>
</evidence>
<dbReference type="InterPro" id="IPR000182">
    <property type="entry name" value="GNAT_dom"/>
</dbReference>
<keyword evidence="6" id="KW-0732">Signal</keyword>
<accession>A0A8D9DJK6</accession>
<keyword evidence="3" id="KW-0052">Apoplast</keyword>
<evidence type="ECO:0000256" key="1">
    <source>
        <dbReference type="ARBA" id="ARBA00004271"/>
    </source>
</evidence>
<keyword evidence="9" id="KW-0012">Acyltransferase</keyword>
<dbReference type="AlphaFoldDB" id="A0A8D9DJK6"/>
<comment type="subcellular location">
    <subcellularLocation>
        <location evidence="1">Secreted</location>
        <location evidence="1">Extracellular space</location>
        <location evidence="1">Apoplast</location>
    </subcellularLocation>
</comment>
<dbReference type="Pfam" id="PF00583">
    <property type="entry name" value="Acetyltransf_1"/>
    <property type="match status" value="1"/>
</dbReference>
<protein>
    <recommendedName>
        <fullName evidence="2">histone acetyltransferase</fullName>
        <ecNumber evidence="2">2.3.1.48</ecNumber>
    </recommendedName>
</protein>
<dbReference type="GO" id="GO:0007059">
    <property type="term" value="P:chromosome segregation"/>
    <property type="evidence" value="ECO:0007669"/>
    <property type="project" value="UniProtKB-KW"/>
</dbReference>
<keyword evidence="5" id="KW-0808">Transferase</keyword>
<name>A0A8D9DJK6_BRACM</name>
<feature type="domain" description="N-acetyltransferase" evidence="12">
    <location>
        <begin position="12"/>
        <end position="185"/>
    </location>
</feature>
<evidence type="ECO:0000256" key="2">
    <source>
        <dbReference type="ARBA" id="ARBA00013184"/>
    </source>
</evidence>
<dbReference type="PROSITE" id="PS51186">
    <property type="entry name" value="GNAT"/>
    <property type="match status" value="1"/>
</dbReference>
<keyword evidence="4" id="KW-0964">Secreted</keyword>
<dbReference type="SUPFAM" id="SSF55729">
    <property type="entry name" value="Acyl-CoA N-acyltransferases (Nat)"/>
    <property type="match status" value="1"/>
</dbReference>
<evidence type="ECO:0000256" key="3">
    <source>
        <dbReference type="ARBA" id="ARBA00022523"/>
    </source>
</evidence>
<dbReference type="EC" id="2.3.1.48" evidence="2"/>
<dbReference type="GO" id="GO:0048046">
    <property type="term" value="C:apoplast"/>
    <property type="evidence" value="ECO:0007669"/>
    <property type="project" value="UniProtKB-SubCell"/>
</dbReference>
<dbReference type="EMBL" id="LS974621">
    <property type="protein sequence ID" value="CAG7878497.1"/>
    <property type="molecule type" value="Genomic_DNA"/>
</dbReference>
<evidence type="ECO:0000256" key="7">
    <source>
        <dbReference type="ARBA" id="ARBA00022829"/>
    </source>
</evidence>